<keyword evidence="6" id="KW-0456">Lyase</keyword>
<sequence length="135" mass="13747">MAACGLPDADPDHLVHACDLALDMVAAMPALNAALGTHLELRVGLNSGGAVAGVVGTSTFSYDVWGEMVNVASRLESNGVPGSVVTSSTVAAALRDRYEVRPLGVRDLKGEGRTELFTVVGRQGGARASSPGPST</sequence>
<gene>
    <name evidence="8" type="ORF">GCM10011509_26910</name>
</gene>
<organism evidence="8 9">
    <name type="scientific">Ornithinimicrobium pekingense</name>
    <dbReference type="NCBI Taxonomy" id="384677"/>
    <lineage>
        <taxon>Bacteria</taxon>
        <taxon>Bacillati</taxon>
        <taxon>Actinomycetota</taxon>
        <taxon>Actinomycetes</taxon>
        <taxon>Micrococcales</taxon>
        <taxon>Ornithinimicrobiaceae</taxon>
        <taxon>Ornithinimicrobium</taxon>
    </lineage>
</organism>
<dbReference type="SMART" id="SM00044">
    <property type="entry name" value="CYCc"/>
    <property type="match status" value="1"/>
</dbReference>
<evidence type="ECO:0000256" key="6">
    <source>
        <dbReference type="ARBA" id="ARBA00023239"/>
    </source>
</evidence>
<dbReference type="InterPro" id="IPR001054">
    <property type="entry name" value="A/G_cyclase"/>
</dbReference>
<dbReference type="PANTHER" id="PTHR11920">
    <property type="entry name" value="GUANYLYL CYCLASE"/>
    <property type="match status" value="1"/>
</dbReference>
<keyword evidence="2" id="KW-0812">Transmembrane</keyword>
<protein>
    <recommendedName>
        <fullName evidence="7">Guanylate cyclase domain-containing protein</fullName>
    </recommendedName>
</protein>
<feature type="domain" description="Guanylate cyclase" evidence="7">
    <location>
        <begin position="1"/>
        <end position="76"/>
    </location>
</feature>
<dbReference type="EMBL" id="BMLB01000006">
    <property type="protein sequence ID" value="GGK76940.1"/>
    <property type="molecule type" value="Genomic_DNA"/>
</dbReference>
<keyword evidence="9" id="KW-1185">Reference proteome</keyword>
<keyword evidence="4" id="KW-1133">Transmembrane helix</keyword>
<evidence type="ECO:0000256" key="4">
    <source>
        <dbReference type="ARBA" id="ARBA00022989"/>
    </source>
</evidence>
<name>A0ABQ2FAA2_9MICO</name>
<evidence type="ECO:0000256" key="2">
    <source>
        <dbReference type="ARBA" id="ARBA00022692"/>
    </source>
</evidence>
<dbReference type="InterPro" id="IPR029787">
    <property type="entry name" value="Nucleotide_cyclase"/>
</dbReference>
<dbReference type="PROSITE" id="PS50125">
    <property type="entry name" value="GUANYLATE_CYCLASE_2"/>
    <property type="match status" value="1"/>
</dbReference>
<keyword evidence="5" id="KW-0472">Membrane</keyword>
<dbReference type="CDD" id="cd07302">
    <property type="entry name" value="CHD"/>
    <property type="match status" value="1"/>
</dbReference>
<dbReference type="Proteomes" id="UP000662111">
    <property type="component" value="Unassembled WGS sequence"/>
</dbReference>
<evidence type="ECO:0000313" key="9">
    <source>
        <dbReference type="Proteomes" id="UP000662111"/>
    </source>
</evidence>
<comment type="caution">
    <text evidence="8">The sequence shown here is derived from an EMBL/GenBank/DDBJ whole genome shotgun (WGS) entry which is preliminary data.</text>
</comment>
<proteinExistence type="predicted"/>
<comment type="subcellular location">
    <subcellularLocation>
        <location evidence="1">Membrane</location>
    </subcellularLocation>
</comment>
<dbReference type="InterPro" id="IPR050401">
    <property type="entry name" value="Cyclic_nucleotide_synthase"/>
</dbReference>
<dbReference type="SUPFAM" id="SSF55073">
    <property type="entry name" value="Nucleotide cyclase"/>
    <property type="match status" value="1"/>
</dbReference>
<dbReference type="Gene3D" id="3.30.70.1230">
    <property type="entry name" value="Nucleotide cyclase"/>
    <property type="match status" value="1"/>
</dbReference>
<evidence type="ECO:0000256" key="3">
    <source>
        <dbReference type="ARBA" id="ARBA00022741"/>
    </source>
</evidence>
<reference evidence="9" key="1">
    <citation type="journal article" date="2019" name="Int. J. Syst. Evol. Microbiol.">
        <title>The Global Catalogue of Microorganisms (GCM) 10K type strain sequencing project: providing services to taxonomists for standard genome sequencing and annotation.</title>
        <authorList>
            <consortium name="The Broad Institute Genomics Platform"/>
            <consortium name="The Broad Institute Genome Sequencing Center for Infectious Disease"/>
            <person name="Wu L."/>
            <person name="Ma J."/>
        </authorList>
    </citation>
    <scope>NUCLEOTIDE SEQUENCE [LARGE SCALE GENOMIC DNA]</scope>
    <source>
        <strain evidence="9">CGMCC 1.5362</strain>
    </source>
</reference>
<evidence type="ECO:0000256" key="1">
    <source>
        <dbReference type="ARBA" id="ARBA00004370"/>
    </source>
</evidence>
<evidence type="ECO:0000259" key="7">
    <source>
        <dbReference type="PROSITE" id="PS50125"/>
    </source>
</evidence>
<keyword evidence="3" id="KW-0547">Nucleotide-binding</keyword>
<accession>A0ABQ2FAA2</accession>
<dbReference type="PANTHER" id="PTHR11920:SF335">
    <property type="entry name" value="GUANYLATE CYCLASE"/>
    <property type="match status" value="1"/>
</dbReference>
<evidence type="ECO:0000256" key="5">
    <source>
        <dbReference type="ARBA" id="ARBA00023136"/>
    </source>
</evidence>
<dbReference type="Pfam" id="PF00211">
    <property type="entry name" value="Guanylate_cyc"/>
    <property type="match status" value="1"/>
</dbReference>
<evidence type="ECO:0000313" key="8">
    <source>
        <dbReference type="EMBL" id="GGK76940.1"/>
    </source>
</evidence>